<gene>
    <name evidence="1" type="ORF">A8C32_09050</name>
</gene>
<proteinExistence type="predicted"/>
<dbReference type="Proteomes" id="UP000095713">
    <property type="component" value="Unassembled WGS sequence"/>
</dbReference>
<organism evidence="1 2">
    <name type="scientific">Flavivirga aquatica</name>
    <dbReference type="NCBI Taxonomy" id="1849968"/>
    <lineage>
        <taxon>Bacteria</taxon>
        <taxon>Pseudomonadati</taxon>
        <taxon>Bacteroidota</taxon>
        <taxon>Flavobacteriia</taxon>
        <taxon>Flavobacteriales</taxon>
        <taxon>Flavobacteriaceae</taxon>
        <taxon>Flavivirga</taxon>
    </lineage>
</organism>
<evidence type="ECO:0000313" key="1">
    <source>
        <dbReference type="EMBL" id="OEJ99303.1"/>
    </source>
</evidence>
<sequence length="92" mass="10975">MVNPNNENEIYISFNAKHDFTFEPRDVWKTEDGGNNWFPCARSSSYWYSSRDDAYWTSRNSPNNVNVKFSHLERELQERNEISGNRFLETNC</sequence>
<reference evidence="1 2" key="1">
    <citation type="submission" date="2016-05" db="EMBL/GenBank/DDBJ databases">
        <title>Draft Genome Sequence of Algibacter sp. Strain SK-16 Isolated from the Surface Water of Aburatsubo Inlet.</title>
        <authorList>
            <person name="Wong S.-K."/>
            <person name="Yoshizawa S."/>
            <person name="Nakajima Y."/>
            <person name="Ogura Y."/>
            <person name="Tetsuya H."/>
            <person name="Hamasaki K."/>
        </authorList>
    </citation>
    <scope>NUCLEOTIDE SEQUENCE [LARGE SCALE GENOMIC DNA]</scope>
    <source>
        <strain evidence="1 2">SK-16</strain>
    </source>
</reference>
<dbReference type="RefSeq" id="WP_069831979.1">
    <property type="nucleotide sequence ID" value="NZ_MDJD01000054.1"/>
</dbReference>
<comment type="caution">
    <text evidence="1">The sequence shown here is derived from an EMBL/GenBank/DDBJ whole genome shotgun (WGS) entry which is preliminary data.</text>
</comment>
<protein>
    <submittedName>
        <fullName evidence="1">Uncharacterized protein</fullName>
    </submittedName>
</protein>
<dbReference type="SUPFAM" id="SSF110296">
    <property type="entry name" value="Oligoxyloglucan reducing end-specific cellobiohydrolase"/>
    <property type="match status" value="1"/>
</dbReference>
<evidence type="ECO:0000313" key="2">
    <source>
        <dbReference type="Proteomes" id="UP000095713"/>
    </source>
</evidence>
<dbReference type="AlphaFoldDB" id="A0A1E5SJL7"/>
<name>A0A1E5SJL7_9FLAO</name>
<dbReference type="EMBL" id="MDJD01000054">
    <property type="protein sequence ID" value="OEJ99303.1"/>
    <property type="molecule type" value="Genomic_DNA"/>
</dbReference>
<keyword evidence="2" id="KW-1185">Reference proteome</keyword>
<accession>A0A1E5SJL7</accession>